<evidence type="ECO:0000256" key="3">
    <source>
        <dbReference type="ARBA" id="ARBA00022989"/>
    </source>
</evidence>
<feature type="transmembrane region" description="Helical" evidence="5">
    <location>
        <begin position="196"/>
        <end position="214"/>
    </location>
</feature>
<dbReference type="STRING" id="551987.SAMN05192549_10939"/>
<keyword evidence="7" id="KW-0436">Ligase</keyword>
<dbReference type="InterPro" id="IPR051533">
    <property type="entry name" value="WaaL-like"/>
</dbReference>
<comment type="subcellular location">
    <subcellularLocation>
        <location evidence="1">Membrane</location>
        <topology evidence="1">Multi-pass membrane protein</topology>
    </subcellularLocation>
</comment>
<accession>A0A1M7R044</accession>
<feature type="transmembrane region" description="Helical" evidence="5">
    <location>
        <begin position="165"/>
        <end position="184"/>
    </location>
</feature>
<feature type="transmembrane region" description="Helical" evidence="5">
    <location>
        <begin position="45"/>
        <end position="64"/>
    </location>
</feature>
<evidence type="ECO:0000256" key="5">
    <source>
        <dbReference type="SAM" id="Phobius"/>
    </source>
</evidence>
<dbReference type="PANTHER" id="PTHR37422">
    <property type="entry name" value="TEICHURONIC ACID BIOSYNTHESIS PROTEIN TUAE"/>
    <property type="match status" value="1"/>
</dbReference>
<dbReference type="Proteomes" id="UP000184339">
    <property type="component" value="Unassembled WGS sequence"/>
</dbReference>
<feature type="transmembrane region" description="Helical" evidence="5">
    <location>
        <begin position="282"/>
        <end position="299"/>
    </location>
</feature>
<keyword evidence="2 5" id="KW-0812">Transmembrane</keyword>
<keyword evidence="4 5" id="KW-0472">Membrane</keyword>
<feature type="transmembrane region" description="Helical" evidence="5">
    <location>
        <begin position="141"/>
        <end position="159"/>
    </location>
</feature>
<dbReference type="Pfam" id="PF04932">
    <property type="entry name" value="Wzy_C"/>
    <property type="match status" value="1"/>
</dbReference>
<evidence type="ECO:0000256" key="4">
    <source>
        <dbReference type="ARBA" id="ARBA00023136"/>
    </source>
</evidence>
<protein>
    <submittedName>
        <fullName evidence="7">O-Antigen ligase</fullName>
    </submittedName>
</protein>
<dbReference type="EMBL" id="FRCX01000009">
    <property type="protein sequence ID" value="SHN38045.1"/>
    <property type="molecule type" value="Genomic_DNA"/>
</dbReference>
<dbReference type="AlphaFoldDB" id="A0A1M7R044"/>
<name>A0A1M7R044_9BURK</name>
<dbReference type="RefSeq" id="WP_072787120.1">
    <property type="nucleotide sequence ID" value="NZ_FRCX01000009.1"/>
</dbReference>
<evidence type="ECO:0000256" key="1">
    <source>
        <dbReference type="ARBA" id="ARBA00004141"/>
    </source>
</evidence>
<evidence type="ECO:0000256" key="2">
    <source>
        <dbReference type="ARBA" id="ARBA00022692"/>
    </source>
</evidence>
<dbReference type="OrthoDB" id="8770845at2"/>
<proteinExistence type="predicted"/>
<sequence length="507" mass="54670">MSTYTFSASRKRGKLASVLVGTMVVLGVVLAAFVVGALIGLDPGTAVRLMAVLSMPLVLVLVWAAPKSTDDPASRLNALVVGVLLASMLWPSYVVFSTGGLPGIEPKRLLTLTLLGYWVYKMFTSPVLSQRFFRRWRAGGWPLYLLLAFLLWRLASALASELPVYSFVQFGWSVFNFHVVFFVAMSSLRDRRDVAWIMKLMVAGAMVVALLGGLERVVGHNLFAKLVPADNDVVAAALADKLRDGGNRVQSTFEHPMVMAEFLMMTLPMAVYLLFSSAQQRYKVAGSAALALIMGGVLLSGTRSAILTGAAVLGLTLVLYFIENMRGRGGFTARGLLSLIGLIGIVTLAMAAVPVVAGLVQGRDVYERGSSTARVMQYKMGLPKLEKQPVLGYGAGMGNYQVGFKASKGRVSVDSYYLTMALDSGVPGLLLFLGVFIGFIAMGLRLSFVETDPGPRLMARVLAVSLIGVLATRAVLSIEFNLFYVAVVCALLLVLKEQRASEDRGQR</sequence>
<gene>
    <name evidence="7" type="ORF">SAMN05192549_10939</name>
</gene>
<reference evidence="8" key="1">
    <citation type="submission" date="2016-11" db="EMBL/GenBank/DDBJ databases">
        <authorList>
            <person name="Varghese N."/>
            <person name="Submissions S."/>
        </authorList>
    </citation>
    <scope>NUCLEOTIDE SEQUENCE [LARGE SCALE GENOMIC DNA]</scope>
    <source>
        <strain evidence="8">Sac-22</strain>
    </source>
</reference>
<dbReference type="PANTHER" id="PTHR37422:SF23">
    <property type="entry name" value="TEICHURONIC ACID BIOSYNTHESIS PROTEIN TUAE"/>
    <property type="match status" value="1"/>
</dbReference>
<organism evidence="7 8">
    <name type="scientific">Duganella sacchari</name>
    <dbReference type="NCBI Taxonomy" id="551987"/>
    <lineage>
        <taxon>Bacteria</taxon>
        <taxon>Pseudomonadati</taxon>
        <taxon>Pseudomonadota</taxon>
        <taxon>Betaproteobacteria</taxon>
        <taxon>Burkholderiales</taxon>
        <taxon>Oxalobacteraceae</taxon>
        <taxon>Telluria group</taxon>
        <taxon>Duganella</taxon>
    </lineage>
</organism>
<feature type="transmembrane region" description="Helical" evidence="5">
    <location>
        <begin position="15"/>
        <end position="39"/>
    </location>
</feature>
<feature type="transmembrane region" description="Helical" evidence="5">
    <location>
        <begin position="425"/>
        <end position="445"/>
    </location>
</feature>
<dbReference type="InterPro" id="IPR007016">
    <property type="entry name" value="O-antigen_ligase-rel_domated"/>
</dbReference>
<feature type="transmembrane region" description="Helical" evidence="5">
    <location>
        <begin position="335"/>
        <end position="360"/>
    </location>
</feature>
<dbReference type="GO" id="GO:0016020">
    <property type="term" value="C:membrane"/>
    <property type="evidence" value="ECO:0007669"/>
    <property type="project" value="UniProtKB-SubCell"/>
</dbReference>
<feature type="transmembrane region" description="Helical" evidence="5">
    <location>
        <begin position="457"/>
        <end position="476"/>
    </location>
</feature>
<evidence type="ECO:0000259" key="6">
    <source>
        <dbReference type="Pfam" id="PF04932"/>
    </source>
</evidence>
<keyword evidence="3 5" id="KW-1133">Transmembrane helix</keyword>
<evidence type="ECO:0000313" key="8">
    <source>
        <dbReference type="Proteomes" id="UP000184339"/>
    </source>
</evidence>
<evidence type="ECO:0000313" key="7">
    <source>
        <dbReference type="EMBL" id="SHN38045.1"/>
    </source>
</evidence>
<feature type="transmembrane region" description="Helical" evidence="5">
    <location>
        <begin position="305"/>
        <end position="323"/>
    </location>
</feature>
<feature type="transmembrane region" description="Helical" evidence="5">
    <location>
        <begin position="76"/>
        <end position="96"/>
    </location>
</feature>
<feature type="domain" description="O-antigen ligase-related" evidence="6">
    <location>
        <begin position="289"/>
        <end position="433"/>
    </location>
</feature>
<feature type="transmembrane region" description="Helical" evidence="5">
    <location>
        <begin position="108"/>
        <end position="129"/>
    </location>
</feature>
<feature type="transmembrane region" description="Helical" evidence="5">
    <location>
        <begin position="257"/>
        <end position="275"/>
    </location>
</feature>
<keyword evidence="8" id="KW-1185">Reference proteome</keyword>
<dbReference type="GO" id="GO:0016874">
    <property type="term" value="F:ligase activity"/>
    <property type="evidence" value="ECO:0007669"/>
    <property type="project" value="UniProtKB-KW"/>
</dbReference>